<dbReference type="Proteomes" id="UP001280581">
    <property type="component" value="Unassembled WGS sequence"/>
</dbReference>
<feature type="region of interest" description="Disordered" evidence="1">
    <location>
        <begin position="56"/>
        <end position="103"/>
    </location>
</feature>
<dbReference type="AlphaFoldDB" id="A0AAN6RKW0"/>
<feature type="compositionally biased region" description="Low complexity" evidence="1">
    <location>
        <begin position="83"/>
        <end position="99"/>
    </location>
</feature>
<dbReference type="PANTHER" id="PTHR38166">
    <property type="entry name" value="C2H2-TYPE DOMAIN-CONTAINING PROTEIN-RELATED"/>
    <property type="match status" value="1"/>
</dbReference>
<gene>
    <name evidence="2" type="ORF">GRF29_8g2673331</name>
</gene>
<feature type="region of interest" description="Disordered" evidence="1">
    <location>
        <begin position="144"/>
        <end position="171"/>
    </location>
</feature>
<dbReference type="PANTHER" id="PTHR38166:SF1">
    <property type="entry name" value="C2H2-TYPE DOMAIN-CONTAINING PROTEIN"/>
    <property type="match status" value="1"/>
</dbReference>
<protein>
    <recommendedName>
        <fullName evidence="4">C2H2-type domain-containing protein</fullName>
    </recommendedName>
</protein>
<evidence type="ECO:0000256" key="1">
    <source>
        <dbReference type="SAM" id="MobiDB-lite"/>
    </source>
</evidence>
<feature type="region of interest" description="Disordered" evidence="1">
    <location>
        <begin position="528"/>
        <end position="609"/>
    </location>
</feature>
<accession>A0AAN6RKW0</accession>
<feature type="compositionally biased region" description="Polar residues" evidence="1">
    <location>
        <begin position="160"/>
        <end position="170"/>
    </location>
</feature>
<dbReference type="EMBL" id="WVTA01000002">
    <property type="protein sequence ID" value="KAK3216218.1"/>
    <property type="molecule type" value="Genomic_DNA"/>
</dbReference>
<comment type="caution">
    <text evidence="2">The sequence shown here is derived from an EMBL/GenBank/DDBJ whole genome shotgun (WGS) entry which is preliminary data.</text>
</comment>
<evidence type="ECO:0000313" key="2">
    <source>
        <dbReference type="EMBL" id="KAK3216218.1"/>
    </source>
</evidence>
<feature type="compositionally biased region" description="Low complexity" evidence="1">
    <location>
        <begin position="549"/>
        <end position="562"/>
    </location>
</feature>
<name>A0AAN6RKW0_9PLEO</name>
<evidence type="ECO:0000313" key="3">
    <source>
        <dbReference type="Proteomes" id="UP001280581"/>
    </source>
</evidence>
<reference evidence="2 3" key="1">
    <citation type="submission" date="2021-02" db="EMBL/GenBank/DDBJ databases">
        <title>Genome assembly of Pseudopithomyces chartarum.</title>
        <authorList>
            <person name="Jauregui R."/>
            <person name="Singh J."/>
            <person name="Voisey C."/>
        </authorList>
    </citation>
    <scope>NUCLEOTIDE SEQUENCE [LARGE SCALE GENOMIC DNA]</scope>
    <source>
        <strain evidence="2 3">AGR01</strain>
    </source>
</reference>
<organism evidence="2 3">
    <name type="scientific">Pseudopithomyces chartarum</name>
    <dbReference type="NCBI Taxonomy" id="1892770"/>
    <lineage>
        <taxon>Eukaryota</taxon>
        <taxon>Fungi</taxon>
        <taxon>Dikarya</taxon>
        <taxon>Ascomycota</taxon>
        <taxon>Pezizomycotina</taxon>
        <taxon>Dothideomycetes</taxon>
        <taxon>Pleosporomycetidae</taxon>
        <taxon>Pleosporales</taxon>
        <taxon>Massarineae</taxon>
        <taxon>Didymosphaeriaceae</taxon>
        <taxon>Pseudopithomyces</taxon>
    </lineage>
</organism>
<evidence type="ECO:0008006" key="4">
    <source>
        <dbReference type="Google" id="ProtNLM"/>
    </source>
</evidence>
<keyword evidence="3" id="KW-1185">Reference proteome</keyword>
<feature type="compositionally biased region" description="Basic and acidic residues" evidence="1">
    <location>
        <begin position="537"/>
        <end position="548"/>
    </location>
</feature>
<proteinExistence type="predicted"/>
<sequence>MKLSYHGHSLGRKVQWKVRSLFNSTYDSDNESEDEPKDEYAQFAADLAADLRRRKVALPSRAQRKMHEESKQRRKRIRGWNQDPDSYVPSSSTVSPAPSNQTAVTDSTLVDYSYSKTTCQELYCPLPGVEYSPTWKITDLIVQSKQEPSTPKTHNKAGRRNQSTSPQHSNYMPLGQYIAREIAPEDWPLSNNRALSSSSNLSLSHVSEQYGTDPDAPSDENDAIPCRTWSFTSGLADVLDLHPLAIRSTSKSRTVDKSKANLSLQNSLVQPYRGVGEAREAETLVKDKGSGGFRRFRGFHRNGKAGNVRHGYVESTVRPSEELEQLNIWNSVLIQPEGPFPLAELQGDSLGAEASVGPTIRPRDELEQLNTWKPAPKQPEVLPCLAELQGTNSYAAVTNVKDAFPSFWSDKSPSAEHKSGDADLGVANKRPQQYDPNFVPLGMPPLKFVPSAGVPYRIHQTALKPRLAPLAVPSLGAYKKQLESKASKNVDPIAIAKNDVCYAVTKLPNLETDLSNGPMSKITPTVIQAASGAGSERSSKSSKSRDSSGKSTEGSGGSTPSSNHGNKRKKTNGRDGDQEGLSDSDSHQRRKKKDMPNQHGNPQTRRLKCPYYQRRPEECRLASCRGQGFTEMAKLKDHLKRVHVQPLRCTRCWEEVQTYDQHFREDVICSKQEEPYDRRISPLKLQEIRFNRAPFTKDQSVEEKWAILYRILFPDAEAVPSPYEENDIGTRMEKLLVMSLEEEITKELGDVLGNIIDIIHLSVFNRDVWAEQNDAYNFLNCNESMDCVAGSSNEPLAPREWENWESMFQFPNS</sequence>